<dbReference type="Proteomes" id="UP001372338">
    <property type="component" value="Unassembled WGS sequence"/>
</dbReference>
<keyword evidence="2" id="KW-0560">Oxidoreductase</keyword>
<comment type="similarity">
    <text evidence="3">Belongs to the short-chain dehydrogenases/reductases (SDR) family. SDR65C subfamily.</text>
</comment>
<dbReference type="InterPro" id="IPR002347">
    <property type="entry name" value="SDR_fam"/>
</dbReference>
<dbReference type="SUPFAM" id="SSF51735">
    <property type="entry name" value="NAD(P)-binding Rossmann-fold domains"/>
    <property type="match status" value="1"/>
</dbReference>
<dbReference type="InterPro" id="IPR045000">
    <property type="entry name" value="TR"/>
</dbReference>
<organism evidence="4 5">
    <name type="scientific">Crotalaria pallida</name>
    <name type="common">Smooth rattlebox</name>
    <name type="synonym">Crotalaria striata</name>
    <dbReference type="NCBI Taxonomy" id="3830"/>
    <lineage>
        <taxon>Eukaryota</taxon>
        <taxon>Viridiplantae</taxon>
        <taxon>Streptophyta</taxon>
        <taxon>Embryophyta</taxon>
        <taxon>Tracheophyta</taxon>
        <taxon>Spermatophyta</taxon>
        <taxon>Magnoliopsida</taxon>
        <taxon>eudicotyledons</taxon>
        <taxon>Gunneridae</taxon>
        <taxon>Pentapetalae</taxon>
        <taxon>rosids</taxon>
        <taxon>fabids</taxon>
        <taxon>Fabales</taxon>
        <taxon>Fabaceae</taxon>
        <taxon>Papilionoideae</taxon>
        <taxon>50 kb inversion clade</taxon>
        <taxon>genistoids sensu lato</taxon>
        <taxon>core genistoids</taxon>
        <taxon>Crotalarieae</taxon>
        <taxon>Crotalaria</taxon>
    </lineage>
</organism>
<gene>
    <name evidence="4" type="ORF">RIF29_21942</name>
</gene>
<evidence type="ECO:0000313" key="4">
    <source>
        <dbReference type="EMBL" id="KAK7269224.1"/>
    </source>
</evidence>
<evidence type="ECO:0000256" key="3">
    <source>
        <dbReference type="ARBA" id="ARBA00025714"/>
    </source>
</evidence>
<accession>A0AAN9F5Q4</accession>
<comment type="caution">
    <text evidence="4">The sequence shown here is derived from an EMBL/GenBank/DDBJ whole genome shotgun (WGS) entry which is preliminary data.</text>
</comment>
<dbReference type="Gene3D" id="3.40.50.720">
    <property type="entry name" value="NAD(P)-binding Rossmann-like Domain"/>
    <property type="match status" value="1"/>
</dbReference>
<dbReference type="PANTHER" id="PTHR42898">
    <property type="entry name" value="TROPINONE REDUCTASE"/>
    <property type="match status" value="1"/>
</dbReference>
<keyword evidence="5" id="KW-1185">Reference proteome</keyword>
<name>A0AAN9F5Q4_CROPI</name>
<keyword evidence="1" id="KW-0521">NADP</keyword>
<dbReference type="AlphaFoldDB" id="A0AAN9F5Q4"/>
<proteinExistence type="inferred from homology"/>
<dbReference type="EMBL" id="JAYWIO010000004">
    <property type="protein sequence ID" value="KAK7269224.1"/>
    <property type="molecule type" value="Genomic_DNA"/>
</dbReference>
<dbReference type="InterPro" id="IPR036291">
    <property type="entry name" value="NAD(P)-bd_dom_sf"/>
</dbReference>
<dbReference type="GO" id="GO:0016491">
    <property type="term" value="F:oxidoreductase activity"/>
    <property type="evidence" value="ECO:0007669"/>
    <property type="project" value="UniProtKB-KW"/>
</dbReference>
<evidence type="ECO:0000313" key="5">
    <source>
        <dbReference type="Proteomes" id="UP001372338"/>
    </source>
</evidence>
<reference evidence="4 5" key="1">
    <citation type="submission" date="2024-01" db="EMBL/GenBank/DDBJ databases">
        <title>The genomes of 5 underutilized Papilionoideae crops provide insights into root nodulation and disease resistanc.</title>
        <authorList>
            <person name="Yuan L."/>
        </authorList>
    </citation>
    <scope>NUCLEOTIDE SEQUENCE [LARGE SCALE GENOMIC DNA]</scope>
    <source>
        <strain evidence="4">ZHUSHIDOU_FW_LH</strain>
        <tissue evidence="4">Leaf</tissue>
    </source>
</reference>
<dbReference type="Pfam" id="PF13561">
    <property type="entry name" value="adh_short_C2"/>
    <property type="match status" value="1"/>
</dbReference>
<evidence type="ECO:0000256" key="2">
    <source>
        <dbReference type="ARBA" id="ARBA00023002"/>
    </source>
</evidence>
<sequence length="84" mass="9573">MFHVGGAIGQLTKNLACEWARDNIRTNCVAPWFIRTPITEAILNDKDFLGQINSRTPIKTIFLIKISVSGFQQECCRCMEKLKE</sequence>
<protein>
    <submittedName>
        <fullName evidence="4">Uncharacterized protein</fullName>
    </submittedName>
</protein>
<dbReference type="PANTHER" id="PTHR42898:SF6">
    <property type="entry name" value="NADP-DEPENDENT MANNITOL DEHYDROGENASE"/>
    <property type="match status" value="1"/>
</dbReference>
<evidence type="ECO:0000256" key="1">
    <source>
        <dbReference type="ARBA" id="ARBA00022857"/>
    </source>
</evidence>